<evidence type="ECO:0000256" key="6">
    <source>
        <dbReference type="ARBA" id="ARBA00023004"/>
    </source>
</evidence>
<keyword evidence="5" id="KW-0560">Oxidoreductase</keyword>
<protein>
    <submittedName>
        <fullName evidence="8">Cytochrome P450 4g15</fullName>
    </submittedName>
</protein>
<evidence type="ECO:0000313" key="9">
    <source>
        <dbReference type="Proteomes" id="UP000299102"/>
    </source>
</evidence>
<organism evidence="8 9">
    <name type="scientific">Eumeta variegata</name>
    <name type="common">Bagworm moth</name>
    <name type="synonym">Eumeta japonica</name>
    <dbReference type="NCBI Taxonomy" id="151549"/>
    <lineage>
        <taxon>Eukaryota</taxon>
        <taxon>Metazoa</taxon>
        <taxon>Ecdysozoa</taxon>
        <taxon>Arthropoda</taxon>
        <taxon>Hexapoda</taxon>
        <taxon>Insecta</taxon>
        <taxon>Pterygota</taxon>
        <taxon>Neoptera</taxon>
        <taxon>Endopterygota</taxon>
        <taxon>Lepidoptera</taxon>
        <taxon>Glossata</taxon>
        <taxon>Ditrysia</taxon>
        <taxon>Tineoidea</taxon>
        <taxon>Psychidae</taxon>
        <taxon>Oiketicinae</taxon>
        <taxon>Eumeta</taxon>
    </lineage>
</organism>
<dbReference type="EMBL" id="BGZK01002720">
    <property type="protein sequence ID" value="GBP96009.1"/>
    <property type="molecule type" value="Genomic_DNA"/>
</dbReference>
<dbReference type="PANTHER" id="PTHR24291">
    <property type="entry name" value="CYTOCHROME P450 FAMILY 4"/>
    <property type="match status" value="1"/>
</dbReference>
<sequence>MADEFNIHNKIDIVQLGLQHVEKYGSVIRAWFGSRLIVFLMEPRDVEVILSSQIHIDKSAEYQFFEPWLGEGLLISSGEKWRSHRKMIAPTFHINILKSFVGVFNKTAEKSWTKCAAKSARPSTSTTT</sequence>
<dbReference type="STRING" id="151549.A0A4C2A9Y5"/>
<dbReference type="GO" id="GO:0016705">
    <property type="term" value="F:oxidoreductase activity, acting on paired donors, with incorporation or reduction of molecular oxygen"/>
    <property type="evidence" value="ECO:0007669"/>
    <property type="project" value="InterPro"/>
</dbReference>
<evidence type="ECO:0000256" key="7">
    <source>
        <dbReference type="ARBA" id="ARBA00023033"/>
    </source>
</evidence>
<keyword evidence="7" id="KW-0503">Monooxygenase</keyword>
<evidence type="ECO:0000313" key="8">
    <source>
        <dbReference type="EMBL" id="GBP96009.1"/>
    </source>
</evidence>
<dbReference type="PANTHER" id="PTHR24291:SF106">
    <property type="entry name" value="CYTOCHROME P450 4G1-RELATED"/>
    <property type="match status" value="1"/>
</dbReference>
<dbReference type="AlphaFoldDB" id="A0A4C2A9Y5"/>
<keyword evidence="4" id="KW-0479">Metal-binding</keyword>
<accession>A0A4C2A9Y5</accession>
<evidence type="ECO:0000256" key="4">
    <source>
        <dbReference type="ARBA" id="ARBA00022723"/>
    </source>
</evidence>
<keyword evidence="9" id="KW-1185">Reference proteome</keyword>
<gene>
    <name evidence="8" type="primary">Cyp4g15</name>
    <name evidence="8" type="ORF">EVAR_103756_1</name>
</gene>
<evidence type="ECO:0000256" key="2">
    <source>
        <dbReference type="ARBA" id="ARBA00010617"/>
    </source>
</evidence>
<dbReference type="GO" id="GO:0020037">
    <property type="term" value="F:heme binding"/>
    <property type="evidence" value="ECO:0007669"/>
    <property type="project" value="InterPro"/>
</dbReference>
<evidence type="ECO:0000256" key="5">
    <source>
        <dbReference type="ARBA" id="ARBA00023002"/>
    </source>
</evidence>
<dbReference type="Proteomes" id="UP000299102">
    <property type="component" value="Unassembled WGS sequence"/>
</dbReference>
<dbReference type="GO" id="GO:0004497">
    <property type="term" value="F:monooxygenase activity"/>
    <property type="evidence" value="ECO:0007669"/>
    <property type="project" value="UniProtKB-KW"/>
</dbReference>
<name>A0A4C2A9Y5_EUMVA</name>
<dbReference type="InterPro" id="IPR001128">
    <property type="entry name" value="Cyt_P450"/>
</dbReference>
<dbReference type="SUPFAM" id="SSF48264">
    <property type="entry name" value="Cytochrome P450"/>
    <property type="match status" value="1"/>
</dbReference>
<keyword evidence="6" id="KW-0408">Iron</keyword>
<reference evidence="8 9" key="1">
    <citation type="journal article" date="2019" name="Commun. Biol.">
        <title>The bagworm genome reveals a unique fibroin gene that provides high tensile strength.</title>
        <authorList>
            <person name="Kono N."/>
            <person name="Nakamura H."/>
            <person name="Ohtoshi R."/>
            <person name="Tomita M."/>
            <person name="Numata K."/>
            <person name="Arakawa K."/>
        </authorList>
    </citation>
    <scope>NUCLEOTIDE SEQUENCE [LARGE SCALE GENOMIC DNA]</scope>
</reference>
<dbReference type="OrthoDB" id="1470350at2759"/>
<comment type="similarity">
    <text evidence="2">Belongs to the cytochrome P450 family.</text>
</comment>
<proteinExistence type="inferred from homology"/>
<comment type="cofactor">
    <cofactor evidence="1">
        <name>heme</name>
        <dbReference type="ChEBI" id="CHEBI:30413"/>
    </cofactor>
</comment>
<dbReference type="Gene3D" id="1.10.630.10">
    <property type="entry name" value="Cytochrome P450"/>
    <property type="match status" value="1"/>
</dbReference>
<dbReference type="GO" id="GO:0005506">
    <property type="term" value="F:iron ion binding"/>
    <property type="evidence" value="ECO:0007669"/>
    <property type="project" value="InterPro"/>
</dbReference>
<evidence type="ECO:0000256" key="1">
    <source>
        <dbReference type="ARBA" id="ARBA00001971"/>
    </source>
</evidence>
<dbReference type="InterPro" id="IPR050196">
    <property type="entry name" value="Cytochrome_P450_Monoox"/>
</dbReference>
<keyword evidence="3" id="KW-0349">Heme</keyword>
<evidence type="ECO:0000256" key="3">
    <source>
        <dbReference type="ARBA" id="ARBA00022617"/>
    </source>
</evidence>
<dbReference type="InterPro" id="IPR036396">
    <property type="entry name" value="Cyt_P450_sf"/>
</dbReference>
<dbReference type="Pfam" id="PF00067">
    <property type="entry name" value="p450"/>
    <property type="match status" value="1"/>
</dbReference>
<comment type="caution">
    <text evidence="8">The sequence shown here is derived from an EMBL/GenBank/DDBJ whole genome shotgun (WGS) entry which is preliminary data.</text>
</comment>